<evidence type="ECO:0000256" key="4">
    <source>
        <dbReference type="ARBA" id="ARBA00022692"/>
    </source>
</evidence>
<evidence type="ECO:0000256" key="2">
    <source>
        <dbReference type="ARBA" id="ARBA00022448"/>
    </source>
</evidence>
<dbReference type="PROSITE" id="PS50928">
    <property type="entry name" value="ABC_TM1"/>
    <property type="match status" value="1"/>
</dbReference>
<organism evidence="9 12">
    <name type="scientific">Teichococcus wenyumeiae</name>
    <dbReference type="NCBI Taxonomy" id="2478470"/>
    <lineage>
        <taxon>Bacteria</taxon>
        <taxon>Pseudomonadati</taxon>
        <taxon>Pseudomonadota</taxon>
        <taxon>Alphaproteobacteria</taxon>
        <taxon>Acetobacterales</taxon>
        <taxon>Roseomonadaceae</taxon>
        <taxon>Roseomonas</taxon>
    </lineage>
</organism>
<dbReference type="Gene3D" id="1.10.3720.10">
    <property type="entry name" value="MetI-like"/>
    <property type="match status" value="1"/>
</dbReference>
<dbReference type="PANTHER" id="PTHR43386">
    <property type="entry name" value="OLIGOPEPTIDE TRANSPORT SYSTEM PERMEASE PROTEIN APPC"/>
    <property type="match status" value="1"/>
</dbReference>
<dbReference type="SUPFAM" id="SSF161098">
    <property type="entry name" value="MetI-like"/>
    <property type="match status" value="1"/>
</dbReference>
<dbReference type="Pfam" id="PF00528">
    <property type="entry name" value="BPD_transp_1"/>
    <property type="match status" value="1"/>
</dbReference>
<evidence type="ECO:0000259" key="8">
    <source>
        <dbReference type="PROSITE" id="PS50928"/>
    </source>
</evidence>
<dbReference type="Pfam" id="PF12911">
    <property type="entry name" value="OppC_N"/>
    <property type="match status" value="1"/>
</dbReference>
<dbReference type="InterPro" id="IPR035906">
    <property type="entry name" value="MetI-like_sf"/>
</dbReference>
<keyword evidence="11" id="KW-1185">Reference proteome</keyword>
<dbReference type="InterPro" id="IPR025966">
    <property type="entry name" value="OppC_N"/>
</dbReference>
<dbReference type="Proteomes" id="UP000274097">
    <property type="component" value="Unassembled WGS sequence"/>
</dbReference>
<evidence type="ECO:0000313" key="9">
    <source>
        <dbReference type="EMBL" id="RKK05189.1"/>
    </source>
</evidence>
<feature type="transmembrane region" description="Helical" evidence="7">
    <location>
        <begin position="20"/>
        <end position="41"/>
    </location>
</feature>
<evidence type="ECO:0000256" key="6">
    <source>
        <dbReference type="ARBA" id="ARBA00023136"/>
    </source>
</evidence>
<keyword evidence="6 7" id="KW-0472">Membrane</keyword>
<keyword evidence="4 7" id="KW-0812">Transmembrane</keyword>
<evidence type="ECO:0000256" key="5">
    <source>
        <dbReference type="ARBA" id="ARBA00022989"/>
    </source>
</evidence>
<protein>
    <submittedName>
        <fullName evidence="9 10">ABC transporter permease</fullName>
    </submittedName>
</protein>
<comment type="subcellular location">
    <subcellularLocation>
        <location evidence="1 7">Cell membrane</location>
        <topology evidence="1 7">Multi-pass membrane protein</topology>
    </subcellularLocation>
</comment>
<dbReference type="InParanoid" id="A0A3A9K1H1"/>
<dbReference type="EMBL" id="RFLX01000025">
    <property type="protein sequence ID" value="RMI17574.1"/>
    <property type="molecule type" value="Genomic_DNA"/>
</dbReference>
<keyword evidence="3" id="KW-1003">Cell membrane</keyword>
<feature type="transmembrane region" description="Helical" evidence="7">
    <location>
        <begin position="84"/>
        <end position="108"/>
    </location>
</feature>
<dbReference type="Proteomes" id="UP000278036">
    <property type="component" value="Unassembled WGS sequence"/>
</dbReference>
<gene>
    <name evidence="9" type="ORF">D6Z83_05435</name>
    <name evidence="10" type="ORF">EBE87_21860</name>
</gene>
<evidence type="ECO:0000313" key="11">
    <source>
        <dbReference type="Proteomes" id="UP000274097"/>
    </source>
</evidence>
<evidence type="ECO:0000313" key="10">
    <source>
        <dbReference type="EMBL" id="RMI17574.1"/>
    </source>
</evidence>
<feature type="transmembrane region" description="Helical" evidence="7">
    <location>
        <begin position="246"/>
        <end position="268"/>
    </location>
</feature>
<dbReference type="OrthoDB" id="9774870at2"/>
<dbReference type="AlphaFoldDB" id="A0A3A9K1H1"/>
<proteinExistence type="inferred from homology"/>
<feature type="domain" description="ABC transmembrane type-1" evidence="8">
    <location>
        <begin position="84"/>
        <end position="268"/>
    </location>
</feature>
<evidence type="ECO:0000313" key="12">
    <source>
        <dbReference type="Proteomes" id="UP000278036"/>
    </source>
</evidence>
<keyword evidence="5 7" id="KW-1133">Transmembrane helix</keyword>
<dbReference type="RefSeq" id="WP_120637322.1">
    <property type="nucleotide sequence ID" value="NZ_RAQU01000021.1"/>
</dbReference>
<feature type="transmembrane region" description="Helical" evidence="7">
    <location>
        <begin position="128"/>
        <end position="154"/>
    </location>
</feature>
<dbReference type="GO" id="GO:0055085">
    <property type="term" value="P:transmembrane transport"/>
    <property type="evidence" value="ECO:0007669"/>
    <property type="project" value="InterPro"/>
</dbReference>
<dbReference type="InterPro" id="IPR050366">
    <property type="entry name" value="BP-dependent_transpt_permease"/>
</dbReference>
<sequence>MAVAKRVPGTWSRLLAHPSFRLGLVLFALVALCGLLAAWLAPYDPLRNNFRARLVAPGEAHWLGTDRFGRDILSRTLYGAQVSLRIGLAVAGVTALVGGAVGALAGFARRLDGPLMRFMDALMAFPAVLLAIALAAALGPSEVNAILALSIAYVPRTARVMRAGVMVVREFPFVEGAQAIGASSTRVLLRHVLPNALAPLVVQQTYVFALAVLAEAVLSFLGVGPPPPTPTLGGIISEGRDYIQEAPWISIVPGIGIALTVLGLNLMGDGLRDALDPRLRDAVR</sequence>
<evidence type="ECO:0000256" key="3">
    <source>
        <dbReference type="ARBA" id="ARBA00022475"/>
    </source>
</evidence>
<reference evidence="9 12" key="1">
    <citation type="submission" date="2018-09" db="EMBL/GenBank/DDBJ databases">
        <title>Roseomonas sp. nov., isolated from feces of Tibetan antelopes in the Qinghai-Tibet plateau, China.</title>
        <authorList>
            <person name="Tian Z."/>
        </authorList>
    </citation>
    <scope>NUCLEOTIDE SEQUENCE [LARGE SCALE GENOMIC DNA]</scope>
    <source>
        <strain evidence="10 11">Z23</strain>
        <strain evidence="9 12">Z24</strain>
    </source>
</reference>
<accession>A0A3A9K1H1</accession>
<dbReference type="CDD" id="cd06261">
    <property type="entry name" value="TM_PBP2"/>
    <property type="match status" value="1"/>
</dbReference>
<dbReference type="PANTHER" id="PTHR43386:SF6">
    <property type="entry name" value="ABC TRANSPORTER PERMEASE PROTEIN"/>
    <property type="match status" value="1"/>
</dbReference>
<name>A0A3A9K1H1_9PROT</name>
<comment type="caution">
    <text evidence="9">The sequence shown here is derived from an EMBL/GenBank/DDBJ whole genome shotgun (WGS) entry which is preliminary data.</text>
</comment>
<feature type="transmembrane region" description="Helical" evidence="7">
    <location>
        <begin position="206"/>
        <end position="226"/>
    </location>
</feature>
<dbReference type="GO" id="GO:0005886">
    <property type="term" value="C:plasma membrane"/>
    <property type="evidence" value="ECO:0007669"/>
    <property type="project" value="UniProtKB-SubCell"/>
</dbReference>
<comment type="similarity">
    <text evidence="7">Belongs to the binding-protein-dependent transport system permease family.</text>
</comment>
<dbReference type="InterPro" id="IPR000515">
    <property type="entry name" value="MetI-like"/>
</dbReference>
<dbReference type="EMBL" id="RAQU01000021">
    <property type="protein sequence ID" value="RKK05189.1"/>
    <property type="molecule type" value="Genomic_DNA"/>
</dbReference>
<keyword evidence="2 7" id="KW-0813">Transport</keyword>
<evidence type="ECO:0000256" key="7">
    <source>
        <dbReference type="RuleBase" id="RU363032"/>
    </source>
</evidence>
<evidence type="ECO:0000256" key="1">
    <source>
        <dbReference type="ARBA" id="ARBA00004651"/>
    </source>
</evidence>